<evidence type="ECO:0000259" key="1">
    <source>
        <dbReference type="Pfam" id="PF13556"/>
    </source>
</evidence>
<gene>
    <name evidence="3" type="ORF">EV193_102469</name>
</gene>
<keyword evidence="4" id="KW-1185">Reference proteome</keyword>
<dbReference type="PANTHER" id="PTHR33744">
    <property type="entry name" value="CARBOHYDRATE DIACID REGULATOR"/>
    <property type="match status" value="1"/>
</dbReference>
<dbReference type="PANTHER" id="PTHR33744:SF1">
    <property type="entry name" value="DNA-BINDING TRANSCRIPTIONAL ACTIVATOR ADER"/>
    <property type="match status" value="1"/>
</dbReference>
<dbReference type="AlphaFoldDB" id="A0A4Q7L1U3"/>
<accession>A0A4Q7L1U3</accession>
<dbReference type="Pfam" id="PF14361">
    <property type="entry name" value="RsbRD_N"/>
    <property type="match status" value="1"/>
</dbReference>
<dbReference type="InterPro" id="IPR025751">
    <property type="entry name" value="RsbRD_N_dom"/>
</dbReference>
<comment type="caution">
    <text evidence="3">The sequence shown here is derived from an EMBL/GenBank/DDBJ whole genome shotgun (WGS) entry which is preliminary data.</text>
</comment>
<dbReference type="RefSeq" id="WP_130343324.1">
    <property type="nucleotide sequence ID" value="NZ_SGWQ01000002.1"/>
</dbReference>
<dbReference type="InterPro" id="IPR042070">
    <property type="entry name" value="PucR_C-HTH_sf"/>
</dbReference>
<evidence type="ECO:0000313" key="3">
    <source>
        <dbReference type="EMBL" id="RZS43489.1"/>
    </source>
</evidence>
<evidence type="ECO:0000313" key="4">
    <source>
        <dbReference type="Proteomes" id="UP000294257"/>
    </source>
</evidence>
<dbReference type="Proteomes" id="UP000294257">
    <property type="component" value="Unassembled WGS sequence"/>
</dbReference>
<sequence>MTGSRKAGISAEAYQRLIANLPTLTGAVVRRLAGGLPFYRELPPEELAGDIVRATEMNIRLFARTVFEGRLPDDRELVELRTSAALRADEGVPLDIVIAAYHLGARVVWDEVLRERDDAEFLRTMHDLVMRYLEVVVPVVAAGYTEAQWTAPGEERFLLAALLGRGEAAALPAPAGAQLARSYVVLSLRVGRNSDEADAAVNTHIAARRKVRRLLAEAEMFAKSPVLSTVDDRGGLLLLPHDTAVERLGADDWRRLATLVEKMSSAAGAEVVAAAAVAVPNDVASAADLAREVLELVVVLEKPAGLYRLADVLLEYQLTRPGPARDELATVLAPLADRPDLLDTLRVYLGSAGNRRKAASELHVHPNTVDYRLARIAELTGLDPSDNAEAPRLAAAYAVRAVTKA</sequence>
<dbReference type="OrthoDB" id="4571023at2"/>
<dbReference type="EMBL" id="SGWQ01000002">
    <property type="protein sequence ID" value="RZS43489.1"/>
    <property type="molecule type" value="Genomic_DNA"/>
</dbReference>
<proteinExistence type="predicted"/>
<dbReference type="Pfam" id="PF13556">
    <property type="entry name" value="HTH_30"/>
    <property type="match status" value="1"/>
</dbReference>
<dbReference type="InterPro" id="IPR025736">
    <property type="entry name" value="PucR_C-HTH_dom"/>
</dbReference>
<evidence type="ECO:0000259" key="2">
    <source>
        <dbReference type="Pfam" id="PF14361"/>
    </source>
</evidence>
<protein>
    <submittedName>
        <fullName evidence="3">PucR-like helix-turn-helix protein</fullName>
    </submittedName>
</protein>
<organism evidence="3 4">
    <name type="scientific">Herbihabitans rhizosphaerae</name>
    <dbReference type="NCBI Taxonomy" id="1872711"/>
    <lineage>
        <taxon>Bacteria</taxon>
        <taxon>Bacillati</taxon>
        <taxon>Actinomycetota</taxon>
        <taxon>Actinomycetes</taxon>
        <taxon>Pseudonocardiales</taxon>
        <taxon>Pseudonocardiaceae</taxon>
        <taxon>Herbihabitans</taxon>
    </lineage>
</organism>
<name>A0A4Q7L1U3_9PSEU</name>
<reference evidence="3 4" key="1">
    <citation type="submission" date="2019-02" db="EMBL/GenBank/DDBJ databases">
        <title>Genomic Encyclopedia of Type Strains, Phase IV (KMG-IV): sequencing the most valuable type-strain genomes for metagenomic binning, comparative biology and taxonomic classification.</title>
        <authorList>
            <person name="Goeker M."/>
        </authorList>
    </citation>
    <scope>NUCLEOTIDE SEQUENCE [LARGE SCALE GENOMIC DNA]</scope>
    <source>
        <strain evidence="3 4">DSM 101727</strain>
    </source>
</reference>
<dbReference type="Gene3D" id="1.10.10.2840">
    <property type="entry name" value="PucR C-terminal helix-turn-helix domain"/>
    <property type="match status" value="1"/>
</dbReference>
<feature type="domain" description="RsbT co-antagonist protein RsbRD N-terminal" evidence="2">
    <location>
        <begin position="22"/>
        <end position="148"/>
    </location>
</feature>
<dbReference type="InterPro" id="IPR051448">
    <property type="entry name" value="CdaR-like_regulators"/>
</dbReference>
<feature type="domain" description="PucR C-terminal helix-turn-helix" evidence="1">
    <location>
        <begin position="341"/>
        <end position="398"/>
    </location>
</feature>